<dbReference type="HAMAP" id="MF_00048">
    <property type="entry name" value="UPF0102"/>
    <property type="match status" value="1"/>
</dbReference>
<dbReference type="PANTHER" id="PTHR34039">
    <property type="entry name" value="UPF0102 PROTEIN YRAN"/>
    <property type="match status" value="1"/>
</dbReference>
<proteinExistence type="inferred from homology"/>
<evidence type="ECO:0000256" key="2">
    <source>
        <dbReference type="HAMAP-Rule" id="MF_00048"/>
    </source>
</evidence>
<dbReference type="InterPro" id="IPR003509">
    <property type="entry name" value="UPF0102_YraN-like"/>
</dbReference>
<organism evidence="3 4">
    <name type="scientific">Prevotella melaninogenica DNF00666</name>
    <dbReference type="NCBI Taxonomy" id="1401073"/>
    <lineage>
        <taxon>Bacteria</taxon>
        <taxon>Pseudomonadati</taxon>
        <taxon>Bacteroidota</taxon>
        <taxon>Bacteroidia</taxon>
        <taxon>Bacteroidales</taxon>
        <taxon>Prevotellaceae</taxon>
        <taxon>Prevotella</taxon>
    </lineage>
</organism>
<dbReference type="InterPro" id="IPR011335">
    <property type="entry name" value="Restrct_endonuc-II-like"/>
</dbReference>
<gene>
    <name evidence="3" type="ORF">HMPREF0661_01380</name>
</gene>
<dbReference type="EMBL" id="JRNS01000097">
    <property type="protein sequence ID" value="KGF55646.1"/>
    <property type="molecule type" value="Genomic_DNA"/>
</dbReference>
<dbReference type="Proteomes" id="UP000029578">
    <property type="component" value="Unassembled WGS sequence"/>
</dbReference>
<comment type="similarity">
    <text evidence="1 2">Belongs to the UPF0102 family.</text>
</comment>
<name>A0A096B9C4_9BACT</name>
<evidence type="ECO:0000256" key="1">
    <source>
        <dbReference type="ARBA" id="ARBA00006738"/>
    </source>
</evidence>
<evidence type="ECO:0000313" key="4">
    <source>
        <dbReference type="Proteomes" id="UP000029578"/>
    </source>
</evidence>
<dbReference type="PATRIC" id="fig|553174.6.peg.433"/>
<dbReference type="SUPFAM" id="SSF52980">
    <property type="entry name" value="Restriction endonuclease-like"/>
    <property type="match status" value="1"/>
</dbReference>
<dbReference type="RefSeq" id="WP_004360454.1">
    <property type="nucleotide sequence ID" value="NZ_JRNS01000097.1"/>
</dbReference>
<dbReference type="GO" id="GO:0003676">
    <property type="term" value="F:nucleic acid binding"/>
    <property type="evidence" value="ECO:0007669"/>
    <property type="project" value="InterPro"/>
</dbReference>
<dbReference type="Pfam" id="PF02021">
    <property type="entry name" value="UPF0102"/>
    <property type="match status" value="1"/>
</dbReference>
<reference evidence="3 4" key="1">
    <citation type="submission" date="2014-07" db="EMBL/GenBank/DDBJ databases">
        <authorList>
            <person name="McCorrison J."/>
            <person name="Sanka R."/>
            <person name="Torralba M."/>
            <person name="Gillis M."/>
            <person name="Haft D.H."/>
            <person name="Methe B."/>
            <person name="Sutton G."/>
            <person name="Nelson K.E."/>
        </authorList>
    </citation>
    <scope>NUCLEOTIDE SEQUENCE [LARGE SCALE GENOMIC DNA]</scope>
    <source>
        <strain evidence="3 4">DNF00666</strain>
    </source>
</reference>
<accession>A0A096B9C4</accession>
<dbReference type="Gene3D" id="3.40.1350.10">
    <property type="match status" value="1"/>
</dbReference>
<protein>
    <recommendedName>
        <fullName evidence="2">UPF0102 protein HMPREF0661_01380</fullName>
    </recommendedName>
</protein>
<dbReference type="AlphaFoldDB" id="A0A096B9C4"/>
<dbReference type="PANTHER" id="PTHR34039:SF1">
    <property type="entry name" value="UPF0102 PROTEIN YRAN"/>
    <property type="match status" value="1"/>
</dbReference>
<sequence>MAYHNELGKWGEDVAVSYLQQLGYVILHRDWDYHHRDLDIVAIDNGTLVIVEVKTRKNEQFADADEAVTVQKVRSLSIAANAYVKRYNINLDIRFDIITVVGQPTGTNEVRHVKDAFLPFI</sequence>
<dbReference type="GeneID" id="94028274"/>
<dbReference type="CDD" id="cd20736">
    <property type="entry name" value="PoNe_Nuclease"/>
    <property type="match status" value="1"/>
</dbReference>
<comment type="caution">
    <text evidence="3">The sequence shown here is derived from an EMBL/GenBank/DDBJ whole genome shotgun (WGS) entry which is preliminary data.</text>
</comment>
<evidence type="ECO:0000313" key="3">
    <source>
        <dbReference type="EMBL" id="KGF55646.1"/>
    </source>
</evidence>
<dbReference type="InterPro" id="IPR011856">
    <property type="entry name" value="tRNA_endonuc-like_dom_sf"/>
</dbReference>